<gene>
    <name evidence="3" type="primary">rimP</name>
    <name evidence="7" type="ORF">JBF11_09710</name>
</gene>
<keyword evidence="8" id="KW-1185">Reference proteome</keyword>
<dbReference type="PANTHER" id="PTHR33867:SF1">
    <property type="entry name" value="RIBOSOME MATURATION FACTOR RIMP"/>
    <property type="match status" value="1"/>
</dbReference>
<dbReference type="HAMAP" id="MF_01077">
    <property type="entry name" value="RimP"/>
    <property type="match status" value="1"/>
</dbReference>
<evidence type="ECO:0000256" key="3">
    <source>
        <dbReference type="HAMAP-Rule" id="MF_01077"/>
    </source>
</evidence>
<evidence type="ECO:0000256" key="2">
    <source>
        <dbReference type="ARBA" id="ARBA00022517"/>
    </source>
</evidence>
<dbReference type="Gene3D" id="3.30.300.70">
    <property type="entry name" value="RimP-like superfamily, N-terminal"/>
    <property type="match status" value="1"/>
</dbReference>
<dbReference type="InterPro" id="IPR028989">
    <property type="entry name" value="RimP_N"/>
</dbReference>
<sequence length="220" mass="24868">MKPEEKNIGRAKLLDIVREAAAVAAKSFNLNIWGIELLGSGTRPVVRIFVDTPWENKSIPFIKPLTREEKSRQKSVHPMARQKNQEEAEENLSEESGVNIDDCAEISRLVGLSLEVEDIFADAWILEVSSPGLERTFFEISQLRPYIGHPLDITLETAHKDFENRRKFTGTLKSVQANAFTLTLDSPNGTECVIDWENVKKAHLIHVFPETTLSKTNSRK</sequence>
<dbReference type="Pfam" id="PF02576">
    <property type="entry name" value="RimP_N"/>
    <property type="match status" value="1"/>
</dbReference>
<dbReference type="SUPFAM" id="SSF75420">
    <property type="entry name" value="YhbC-like, N-terminal domain"/>
    <property type="match status" value="1"/>
</dbReference>
<evidence type="ECO:0000256" key="1">
    <source>
        <dbReference type="ARBA" id="ARBA00022490"/>
    </source>
</evidence>
<evidence type="ECO:0000259" key="5">
    <source>
        <dbReference type="Pfam" id="PF02576"/>
    </source>
</evidence>
<evidence type="ECO:0000256" key="4">
    <source>
        <dbReference type="SAM" id="MobiDB-lite"/>
    </source>
</evidence>
<comment type="similarity">
    <text evidence="3">Belongs to the RimP family.</text>
</comment>
<evidence type="ECO:0000313" key="8">
    <source>
        <dbReference type="Proteomes" id="UP001058120"/>
    </source>
</evidence>
<dbReference type="InterPro" id="IPR036847">
    <property type="entry name" value="RimP_C_sf"/>
</dbReference>
<organism evidence="7 8">
    <name type="scientific">Taurinivorans muris</name>
    <dbReference type="NCBI Taxonomy" id="2787751"/>
    <lineage>
        <taxon>Bacteria</taxon>
        <taxon>Pseudomonadati</taxon>
        <taxon>Thermodesulfobacteriota</taxon>
        <taxon>Desulfovibrionia</taxon>
        <taxon>Desulfovibrionales</taxon>
        <taxon>Desulfovibrionaceae</taxon>
        <taxon>Taurinivorans</taxon>
    </lineage>
</organism>
<comment type="subcellular location">
    <subcellularLocation>
        <location evidence="3">Cytoplasm</location>
    </subcellularLocation>
</comment>
<dbReference type="InterPro" id="IPR035956">
    <property type="entry name" value="RimP_N_sf"/>
</dbReference>
<keyword evidence="2 3" id="KW-0690">Ribosome biogenesis</keyword>
<accession>A0ABY5Y111</accession>
<keyword evidence="1 3" id="KW-0963">Cytoplasm</keyword>
<dbReference type="RefSeq" id="WP_334315286.1">
    <property type="nucleotide sequence ID" value="NZ_CP065938.1"/>
</dbReference>
<feature type="domain" description="Ribosome maturation factor RimP C-terminal" evidence="6">
    <location>
        <begin position="145"/>
        <end position="206"/>
    </location>
</feature>
<protein>
    <recommendedName>
        <fullName evidence="3">Ribosome maturation factor RimP</fullName>
    </recommendedName>
</protein>
<comment type="function">
    <text evidence="3">Required for maturation of 30S ribosomal subunits.</text>
</comment>
<dbReference type="InterPro" id="IPR003728">
    <property type="entry name" value="Ribosome_maturation_RimP"/>
</dbReference>
<name>A0ABY5Y111_9BACT</name>
<dbReference type="CDD" id="cd01734">
    <property type="entry name" value="YlxS_C"/>
    <property type="match status" value="1"/>
</dbReference>
<dbReference type="InterPro" id="IPR028998">
    <property type="entry name" value="RimP_C"/>
</dbReference>
<dbReference type="EMBL" id="CP065938">
    <property type="protein sequence ID" value="UWX05698.1"/>
    <property type="molecule type" value="Genomic_DNA"/>
</dbReference>
<feature type="region of interest" description="Disordered" evidence="4">
    <location>
        <begin position="69"/>
        <end position="95"/>
    </location>
</feature>
<dbReference type="PANTHER" id="PTHR33867">
    <property type="entry name" value="RIBOSOME MATURATION FACTOR RIMP"/>
    <property type="match status" value="1"/>
</dbReference>
<dbReference type="SUPFAM" id="SSF74942">
    <property type="entry name" value="YhbC-like, C-terminal domain"/>
    <property type="match status" value="1"/>
</dbReference>
<reference evidence="7" key="1">
    <citation type="submission" date="2020-12" db="EMBL/GenBank/DDBJ databases">
        <title>Taurinivorans muris gen. nov., sp. nov., fundamental and realized metabolic niche of a ubiquitous sulfidogenic bacterium in the murine intestine.</title>
        <authorList>
            <person name="Ye H."/>
            <person name="Hanson B.T."/>
            <person name="Loy A."/>
        </authorList>
    </citation>
    <scope>NUCLEOTIDE SEQUENCE</scope>
    <source>
        <strain evidence="7">LT0009</strain>
    </source>
</reference>
<evidence type="ECO:0000259" key="6">
    <source>
        <dbReference type="Pfam" id="PF17384"/>
    </source>
</evidence>
<dbReference type="Pfam" id="PF17384">
    <property type="entry name" value="DUF150_C"/>
    <property type="match status" value="1"/>
</dbReference>
<feature type="domain" description="Ribosome maturation factor RimP N-terminal" evidence="5">
    <location>
        <begin position="94"/>
        <end position="134"/>
    </location>
</feature>
<proteinExistence type="inferred from homology"/>
<dbReference type="Proteomes" id="UP001058120">
    <property type="component" value="Chromosome"/>
</dbReference>
<dbReference type="Gene3D" id="2.30.30.180">
    <property type="entry name" value="Ribosome maturation factor RimP, C-terminal domain"/>
    <property type="match status" value="1"/>
</dbReference>
<evidence type="ECO:0000313" key="7">
    <source>
        <dbReference type="EMBL" id="UWX05698.1"/>
    </source>
</evidence>